<dbReference type="AlphaFoldDB" id="A0AAW1BXS0"/>
<sequence length="25" mass="2787">MYPGAEISWPTLYLGCLSMTALGRR</sequence>
<proteinExistence type="predicted"/>
<reference evidence="3" key="1">
    <citation type="submission" date="2022-09" db="EMBL/GenBank/DDBJ databases">
        <authorList>
            <person name="Hogan M.P."/>
            <person name="Rokyta D.R."/>
        </authorList>
    </citation>
    <scope>NUCLEOTIDE SEQUENCE</scope>
    <source>
        <strain evidence="3">DRR0105</strain>
        <tissue evidence="3">Blood</tissue>
    </source>
</reference>
<dbReference type="EMBL" id="JAOTOJ010000007">
    <property type="protein sequence ID" value="KAK9399019.1"/>
    <property type="molecule type" value="Genomic_DNA"/>
</dbReference>
<dbReference type="EMBL" id="JAOTOJ010000008">
    <property type="protein sequence ID" value="KAK9396577.1"/>
    <property type="molecule type" value="Genomic_DNA"/>
</dbReference>
<evidence type="ECO:0000313" key="2">
    <source>
        <dbReference type="EMBL" id="KAK9399019.1"/>
    </source>
</evidence>
<dbReference type="Proteomes" id="UP001474421">
    <property type="component" value="Unassembled WGS sequence"/>
</dbReference>
<keyword evidence="6" id="KW-1185">Reference proteome</keyword>
<evidence type="ECO:0000313" key="1">
    <source>
        <dbReference type="EMBL" id="KAK9396577.1"/>
    </source>
</evidence>
<organism evidence="3 6">
    <name type="scientific">Crotalus adamanteus</name>
    <name type="common">Eastern diamondback rattlesnake</name>
    <dbReference type="NCBI Taxonomy" id="8729"/>
    <lineage>
        <taxon>Eukaryota</taxon>
        <taxon>Metazoa</taxon>
        <taxon>Chordata</taxon>
        <taxon>Craniata</taxon>
        <taxon>Vertebrata</taxon>
        <taxon>Euteleostomi</taxon>
        <taxon>Lepidosauria</taxon>
        <taxon>Squamata</taxon>
        <taxon>Bifurcata</taxon>
        <taxon>Unidentata</taxon>
        <taxon>Episquamata</taxon>
        <taxon>Toxicofera</taxon>
        <taxon>Serpentes</taxon>
        <taxon>Colubroidea</taxon>
        <taxon>Viperidae</taxon>
        <taxon>Crotalinae</taxon>
        <taxon>Crotalus</taxon>
    </lineage>
</organism>
<reference evidence="3 6" key="2">
    <citation type="journal article" date="2024" name="Proc. Natl. Acad. Sci. U.S.A.">
        <title>The genetic regulatory architecture and epigenomic basis for age-related changes in rattlesnake venom.</title>
        <authorList>
            <person name="Hogan M.P."/>
            <person name="Holding M.L."/>
            <person name="Nystrom G.S."/>
            <person name="Colston T.J."/>
            <person name="Bartlett D.A."/>
            <person name="Mason A.J."/>
            <person name="Ellsworth S.A."/>
            <person name="Rautsaw R.M."/>
            <person name="Lawrence K.C."/>
            <person name="Strickland J.L."/>
            <person name="He B."/>
            <person name="Fraser P."/>
            <person name="Margres M.J."/>
            <person name="Gilbert D.M."/>
            <person name="Gibbs H.L."/>
            <person name="Parkinson C.L."/>
            <person name="Rokyta D.R."/>
        </authorList>
    </citation>
    <scope>NUCLEOTIDE SEQUENCE [LARGE SCALE GENOMIC DNA]</scope>
    <source>
        <strain evidence="3">DRR0105</strain>
    </source>
</reference>
<evidence type="ECO:0000313" key="4">
    <source>
        <dbReference type="EMBL" id="KAK9407053.1"/>
    </source>
</evidence>
<protein>
    <submittedName>
        <fullName evidence="3">Uncharacterized protein</fullName>
    </submittedName>
</protein>
<comment type="caution">
    <text evidence="3">The sequence shown here is derived from an EMBL/GenBank/DDBJ whole genome shotgun (WGS) entry which is preliminary data.</text>
</comment>
<accession>A0AAW1BXS0</accession>
<evidence type="ECO:0000313" key="5">
    <source>
        <dbReference type="EMBL" id="KAK9411071.1"/>
    </source>
</evidence>
<evidence type="ECO:0000313" key="6">
    <source>
        <dbReference type="Proteomes" id="UP001474421"/>
    </source>
</evidence>
<gene>
    <name evidence="5" type="ORF">NXF25_002246</name>
    <name evidence="3" type="ORF">NXF25_005818</name>
    <name evidence="4" type="ORF">NXF25_005827</name>
    <name evidence="2" type="ORF">NXF25_013988</name>
    <name evidence="1" type="ORF">NXF25_019938</name>
</gene>
<evidence type="ECO:0000313" key="3">
    <source>
        <dbReference type="EMBL" id="KAK9407044.1"/>
    </source>
</evidence>
<dbReference type="EMBL" id="JAOTOJ010000002">
    <property type="protein sequence ID" value="KAK9407044.1"/>
    <property type="molecule type" value="Genomic_DNA"/>
</dbReference>
<name>A0AAW1BXS0_CROAD</name>
<dbReference type="EMBL" id="JAOTOJ010000001">
    <property type="protein sequence ID" value="KAK9411071.1"/>
    <property type="molecule type" value="Genomic_DNA"/>
</dbReference>
<dbReference type="EMBL" id="JAOTOJ010000002">
    <property type="protein sequence ID" value="KAK9407053.1"/>
    <property type="molecule type" value="Genomic_DNA"/>
</dbReference>